<dbReference type="GO" id="GO:0006103">
    <property type="term" value="P:2-oxoglutarate metabolic process"/>
    <property type="evidence" value="ECO:0007669"/>
    <property type="project" value="TreeGrafter"/>
</dbReference>
<reference evidence="5" key="1">
    <citation type="journal article" date="2019" name="Sci. Rep.">
        <title>Draft genome of Tanacetum cinerariifolium, the natural source of mosquito coil.</title>
        <authorList>
            <person name="Yamashiro T."/>
            <person name="Shiraishi A."/>
            <person name="Satake H."/>
            <person name="Nakayama K."/>
        </authorList>
    </citation>
    <scope>NUCLEOTIDE SEQUENCE</scope>
</reference>
<dbReference type="Pfam" id="PF07992">
    <property type="entry name" value="Pyr_redox_2"/>
    <property type="match status" value="1"/>
</dbReference>
<dbReference type="EMBL" id="BKCJ011804291">
    <property type="protein sequence ID" value="GFD54298.1"/>
    <property type="molecule type" value="Genomic_DNA"/>
</dbReference>
<dbReference type="PANTHER" id="PTHR22912">
    <property type="entry name" value="DISULFIDE OXIDOREDUCTASE"/>
    <property type="match status" value="1"/>
</dbReference>
<dbReference type="Gene3D" id="3.50.50.60">
    <property type="entry name" value="FAD/NAD(P)-binding domain"/>
    <property type="match status" value="1"/>
</dbReference>
<sequence>VELTKPDGTTEVIEADNIILASGSRPIDIPPAPVDQNVIVDSTGALEFPAVPERLGVIGAGVIGLELGSVWARLGSKVTVLEALEKFLPAADEAVSK</sequence>
<name>A0A699X8M9_TANCI</name>
<keyword evidence="3" id="KW-0963">Cytoplasm</keyword>
<dbReference type="PANTHER" id="PTHR22912:SF224">
    <property type="entry name" value="DIHYDROLIPOYL DEHYDROGENASE"/>
    <property type="match status" value="1"/>
</dbReference>
<dbReference type="AlphaFoldDB" id="A0A699X8M9"/>
<accession>A0A699X8M9</accession>
<evidence type="ECO:0000259" key="4">
    <source>
        <dbReference type="Pfam" id="PF07992"/>
    </source>
</evidence>
<proteinExistence type="predicted"/>
<evidence type="ECO:0000313" key="5">
    <source>
        <dbReference type="EMBL" id="GFD54298.1"/>
    </source>
</evidence>
<comment type="caution">
    <text evidence="5">The sequence shown here is derived from an EMBL/GenBank/DDBJ whole genome shotgun (WGS) entry which is preliminary data.</text>
</comment>
<evidence type="ECO:0000256" key="1">
    <source>
        <dbReference type="ARBA" id="ARBA00004496"/>
    </source>
</evidence>
<dbReference type="GO" id="GO:0004148">
    <property type="term" value="F:dihydrolipoyl dehydrogenase (NADH) activity"/>
    <property type="evidence" value="ECO:0007669"/>
    <property type="project" value="TreeGrafter"/>
</dbReference>
<evidence type="ECO:0000256" key="3">
    <source>
        <dbReference type="ARBA" id="ARBA00022490"/>
    </source>
</evidence>
<comment type="subcellular location">
    <subcellularLocation>
        <location evidence="1">Cytoplasm</location>
    </subcellularLocation>
</comment>
<dbReference type="InterPro" id="IPR050151">
    <property type="entry name" value="Class-I_Pyr_Nuc-Dis_Oxidored"/>
</dbReference>
<dbReference type="GO" id="GO:0050660">
    <property type="term" value="F:flavin adenine dinucleotide binding"/>
    <property type="evidence" value="ECO:0007669"/>
    <property type="project" value="TreeGrafter"/>
</dbReference>
<evidence type="ECO:0000256" key="2">
    <source>
        <dbReference type="ARBA" id="ARBA00016961"/>
    </source>
</evidence>
<dbReference type="InterPro" id="IPR023753">
    <property type="entry name" value="FAD/NAD-binding_dom"/>
</dbReference>
<dbReference type="PRINTS" id="PR00368">
    <property type="entry name" value="FADPNR"/>
</dbReference>
<dbReference type="GO" id="GO:0005737">
    <property type="term" value="C:cytoplasm"/>
    <property type="evidence" value="ECO:0007669"/>
    <property type="project" value="UniProtKB-SubCell"/>
</dbReference>
<feature type="domain" description="FAD/NAD(P)-binding" evidence="4">
    <location>
        <begin position="6"/>
        <end position="97"/>
    </location>
</feature>
<feature type="non-terminal residue" evidence="5">
    <location>
        <position position="1"/>
    </location>
</feature>
<protein>
    <recommendedName>
        <fullName evidence="2">Dihydrolipoyl dehydrogenase</fullName>
    </recommendedName>
</protein>
<dbReference type="PRINTS" id="PR00411">
    <property type="entry name" value="PNDRDTASEI"/>
</dbReference>
<dbReference type="SUPFAM" id="SSF51905">
    <property type="entry name" value="FAD/NAD(P)-binding domain"/>
    <property type="match status" value="1"/>
</dbReference>
<gene>
    <name evidence="5" type="ORF">Tci_926267</name>
</gene>
<organism evidence="5">
    <name type="scientific">Tanacetum cinerariifolium</name>
    <name type="common">Dalmatian daisy</name>
    <name type="synonym">Chrysanthemum cinerariifolium</name>
    <dbReference type="NCBI Taxonomy" id="118510"/>
    <lineage>
        <taxon>Eukaryota</taxon>
        <taxon>Viridiplantae</taxon>
        <taxon>Streptophyta</taxon>
        <taxon>Embryophyta</taxon>
        <taxon>Tracheophyta</taxon>
        <taxon>Spermatophyta</taxon>
        <taxon>Magnoliopsida</taxon>
        <taxon>eudicotyledons</taxon>
        <taxon>Gunneridae</taxon>
        <taxon>Pentapetalae</taxon>
        <taxon>asterids</taxon>
        <taxon>campanulids</taxon>
        <taxon>Asterales</taxon>
        <taxon>Asteraceae</taxon>
        <taxon>Asteroideae</taxon>
        <taxon>Anthemideae</taxon>
        <taxon>Anthemidinae</taxon>
        <taxon>Tanacetum</taxon>
    </lineage>
</organism>
<dbReference type="InterPro" id="IPR036188">
    <property type="entry name" value="FAD/NAD-bd_sf"/>
</dbReference>
<feature type="non-terminal residue" evidence="5">
    <location>
        <position position="97"/>
    </location>
</feature>